<proteinExistence type="predicted"/>
<dbReference type="Gramene" id="OB10G10230.1">
    <property type="protein sequence ID" value="OB10G10230.1"/>
    <property type="gene ID" value="OB10G10230"/>
</dbReference>
<dbReference type="Proteomes" id="UP000006038">
    <property type="component" value="Chromosome 10"/>
</dbReference>
<evidence type="ECO:0000256" key="2">
    <source>
        <dbReference type="SAM" id="SignalP"/>
    </source>
</evidence>
<evidence type="ECO:0000313" key="4">
    <source>
        <dbReference type="Proteomes" id="UP000006038"/>
    </source>
</evidence>
<dbReference type="AlphaFoldDB" id="J3N0H5"/>
<accession>J3N0H5</accession>
<protein>
    <submittedName>
        <fullName evidence="3">Uncharacterized protein</fullName>
    </submittedName>
</protein>
<feature type="signal peptide" evidence="2">
    <location>
        <begin position="1"/>
        <end position="27"/>
    </location>
</feature>
<sequence length="70" mass="7472">MSSSISHRRGGGLTLLLLLSLMTMVATFAVAGNEGRRMLGGRWSTPGSPMPNGYHQTGCPNPNCTPPSRW</sequence>
<dbReference type="HOGENOM" id="CLU_202099_0_0_1"/>
<organism evidence="3">
    <name type="scientific">Oryza brachyantha</name>
    <name type="common">malo sina</name>
    <dbReference type="NCBI Taxonomy" id="4533"/>
    <lineage>
        <taxon>Eukaryota</taxon>
        <taxon>Viridiplantae</taxon>
        <taxon>Streptophyta</taxon>
        <taxon>Embryophyta</taxon>
        <taxon>Tracheophyta</taxon>
        <taxon>Spermatophyta</taxon>
        <taxon>Magnoliopsida</taxon>
        <taxon>Liliopsida</taxon>
        <taxon>Poales</taxon>
        <taxon>Poaceae</taxon>
        <taxon>BOP clade</taxon>
        <taxon>Oryzoideae</taxon>
        <taxon>Oryzeae</taxon>
        <taxon>Oryzinae</taxon>
        <taxon>Oryza</taxon>
    </lineage>
</organism>
<feature type="region of interest" description="Disordered" evidence="1">
    <location>
        <begin position="40"/>
        <end position="70"/>
    </location>
</feature>
<keyword evidence="2" id="KW-0732">Signal</keyword>
<reference evidence="3" key="2">
    <citation type="submission" date="2013-04" db="UniProtKB">
        <authorList>
            <consortium name="EnsemblPlants"/>
        </authorList>
    </citation>
    <scope>IDENTIFICATION</scope>
</reference>
<reference evidence="3" key="1">
    <citation type="journal article" date="2013" name="Nat. Commun.">
        <title>Whole-genome sequencing of Oryza brachyantha reveals mechanisms underlying Oryza genome evolution.</title>
        <authorList>
            <person name="Chen J."/>
            <person name="Huang Q."/>
            <person name="Gao D."/>
            <person name="Wang J."/>
            <person name="Lang Y."/>
            <person name="Liu T."/>
            <person name="Li B."/>
            <person name="Bai Z."/>
            <person name="Luis Goicoechea J."/>
            <person name="Liang C."/>
            <person name="Chen C."/>
            <person name="Zhang W."/>
            <person name="Sun S."/>
            <person name="Liao Y."/>
            <person name="Zhang X."/>
            <person name="Yang L."/>
            <person name="Song C."/>
            <person name="Wang M."/>
            <person name="Shi J."/>
            <person name="Liu G."/>
            <person name="Liu J."/>
            <person name="Zhou H."/>
            <person name="Zhou W."/>
            <person name="Yu Q."/>
            <person name="An N."/>
            <person name="Chen Y."/>
            <person name="Cai Q."/>
            <person name="Wang B."/>
            <person name="Liu B."/>
            <person name="Min J."/>
            <person name="Huang Y."/>
            <person name="Wu H."/>
            <person name="Li Z."/>
            <person name="Zhang Y."/>
            <person name="Yin Y."/>
            <person name="Song W."/>
            <person name="Jiang J."/>
            <person name="Jackson S.A."/>
            <person name="Wing R.A."/>
            <person name="Wang J."/>
            <person name="Chen M."/>
        </authorList>
    </citation>
    <scope>NUCLEOTIDE SEQUENCE [LARGE SCALE GENOMIC DNA]</scope>
    <source>
        <strain evidence="3">cv. IRGC 101232</strain>
    </source>
</reference>
<keyword evidence="4" id="KW-1185">Reference proteome</keyword>
<dbReference type="OMA" id="NCAPPSR"/>
<name>J3N0H5_ORYBR</name>
<feature type="chain" id="PRO_5003775402" evidence="2">
    <location>
        <begin position="28"/>
        <end position="70"/>
    </location>
</feature>
<dbReference type="EnsemblPlants" id="OB10G10230.1">
    <property type="protein sequence ID" value="OB10G10230.1"/>
    <property type="gene ID" value="OB10G10230"/>
</dbReference>
<evidence type="ECO:0000313" key="3">
    <source>
        <dbReference type="EnsemblPlants" id="OB10G10230.1"/>
    </source>
</evidence>
<evidence type="ECO:0000256" key="1">
    <source>
        <dbReference type="SAM" id="MobiDB-lite"/>
    </source>
</evidence>